<dbReference type="Proteomes" id="UP001515480">
    <property type="component" value="Unassembled WGS sequence"/>
</dbReference>
<accession>A0AB34IVB0</accession>
<keyword evidence="4" id="KW-1185">Reference proteome</keyword>
<evidence type="ECO:0000256" key="1">
    <source>
        <dbReference type="SAM" id="SignalP"/>
    </source>
</evidence>
<keyword evidence="1" id="KW-0732">Signal</keyword>
<feature type="signal peptide" evidence="1">
    <location>
        <begin position="1"/>
        <end position="15"/>
    </location>
</feature>
<feature type="chain" id="PRO_5044329073" description="SET domain-containing protein" evidence="1">
    <location>
        <begin position="16"/>
        <end position="215"/>
    </location>
</feature>
<dbReference type="PROSITE" id="PS50280">
    <property type="entry name" value="SET"/>
    <property type="match status" value="1"/>
</dbReference>
<dbReference type="InterPro" id="IPR001214">
    <property type="entry name" value="SET_dom"/>
</dbReference>
<dbReference type="AlphaFoldDB" id="A0AB34IVB0"/>
<evidence type="ECO:0000313" key="3">
    <source>
        <dbReference type="EMBL" id="KAL1507937.1"/>
    </source>
</evidence>
<dbReference type="SMART" id="SM00317">
    <property type="entry name" value="SET"/>
    <property type="match status" value="1"/>
</dbReference>
<evidence type="ECO:0000259" key="2">
    <source>
        <dbReference type="PROSITE" id="PS50280"/>
    </source>
</evidence>
<dbReference type="SUPFAM" id="SSF82199">
    <property type="entry name" value="SET domain"/>
    <property type="match status" value="1"/>
</dbReference>
<name>A0AB34IVB0_PRYPA</name>
<reference evidence="3 4" key="1">
    <citation type="journal article" date="2024" name="Science">
        <title>Giant polyketide synthase enzymes in the biosynthesis of giant marine polyether toxins.</title>
        <authorList>
            <person name="Fallon T.R."/>
            <person name="Shende V.V."/>
            <person name="Wierzbicki I.H."/>
            <person name="Pendleton A.L."/>
            <person name="Watervoot N.F."/>
            <person name="Auber R.P."/>
            <person name="Gonzalez D.J."/>
            <person name="Wisecaver J.H."/>
            <person name="Moore B.S."/>
        </authorList>
    </citation>
    <scope>NUCLEOTIDE SEQUENCE [LARGE SCALE GENOMIC DNA]</scope>
    <source>
        <strain evidence="3 4">12B1</strain>
    </source>
</reference>
<dbReference type="Gene3D" id="2.170.270.10">
    <property type="entry name" value="SET domain"/>
    <property type="match status" value="1"/>
</dbReference>
<dbReference type="InterPro" id="IPR046341">
    <property type="entry name" value="SET_dom_sf"/>
</dbReference>
<gene>
    <name evidence="3" type="ORF">AB1Y20_007541</name>
</gene>
<dbReference type="Pfam" id="PF00856">
    <property type="entry name" value="SET"/>
    <property type="match status" value="1"/>
</dbReference>
<sequence length="215" mass="23959">MRCLLLLLCPTPSSSYFRPGVLRRVEPLRWCTALVHEVRCAIANVQELQVGRDVDVRLSAGKGLGAFACRPLAPGTAVGRYDGILRRNDETYAALMAGATSNDYAFNLGNGWVVDGEFPERSNWLRYINHSKRRANCMLGPLSIFGVTYGVFVKTCKPINAGDELLFDYGPGAANKLRNRLYPAPFDPRRIIWDVWESTADICAADISLEKHCFE</sequence>
<organism evidence="3 4">
    <name type="scientific">Prymnesium parvum</name>
    <name type="common">Toxic golden alga</name>
    <dbReference type="NCBI Taxonomy" id="97485"/>
    <lineage>
        <taxon>Eukaryota</taxon>
        <taxon>Haptista</taxon>
        <taxon>Haptophyta</taxon>
        <taxon>Prymnesiophyceae</taxon>
        <taxon>Prymnesiales</taxon>
        <taxon>Prymnesiaceae</taxon>
        <taxon>Prymnesium</taxon>
    </lineage>
</organism>
<dbReference type="EMBL" id="JBGBPQ010000017">
    <property type="protein sequence ID" value="KAL1507937.1"/>
    <property type="molecule type" value="Genomic_DNA"/>
</dbReference>
<feature type="domain" description="SET" evidence="2">
    <location>
        <begin position="46"/>
        <end position="170"/>
    </location>
</feature>
<evidence type="ECO:0000313" key="4">
    <source>
        <dbReference type="Proteomes" id="UP001515480"/>
    </source>
</evidence>
<protein>
    <recommendedName>
        <fullName evidence="2">SET domain-containing protein</fullName>
    </recommendedName>
</protein>
<proteinExistence type="predicted"/>
<comment type="caution">
    <text evidence="3">The sequence shown here is derived from an EMBL/GenBank/DDBJ whole genome shotgun (WGS) entry which is preliminary data.</text>
</comment>